<dbReference type="GO" id="GO:0005737">
    <property type="term" value="C:cytoplasm"/>
    <property type="evidence" value="ECO:0007669"/>
    <property type="project" value="TreeGrafter"/>
</dbReference>
<evidence type="ECO:0000256" key="2">
    <source>
        <dbReference type="ARBA" id="ARBA00034534"/>
    </source>
</evidence>
<dbReference type="PANTHER" id="PTHR21737">
    <property type="entry name" value="POLYGLUTAMINE BINDING PROTEIN 1/MARVEL MEMBRANE-ASSOCIATING DOMAIN CONTAINING 3"/>
    <property type="match status" value="1"/>
</dbReference>
<dbReference type="Pfam" id="PF10312">
    <property type="entry name" value="Cactin_mid"/>
    <property type="match status" value="1"/>
</dbReference>
<evidence type="ECO:0000313" key="6">
    <source>
        <dbReference type="EMBL" id="WFD33673.1"/>
    </source>
</evidence>
<reference evidence="6" key="1">
    <citation type="submission" date="2023-03" db="EMBL/GenBank/DDBJ databases">
        <title>Mating type loci evolution in Malassezia.</title>
        <authorList>
            <person name="Coelho M.A."/>
        </authorList>
    </citation>
    <scope>NUCLEOTIDE SEQUENCE</scope>
    <source>
        <strain evidence="6">CBS 11721</strain>
    </source>
</reference>
<evidence type="ECO:0000256" key="3">
    <source>
        <dbReference type="SAM" id="MobiDB-lite"/>
    </source>
</evidence>
<evidence type="ECO:0000259" key="4">
    <source>
        <dbReference type="Pfam" id="PF09732"/>
    </source>
</evidence>
<evidence type="ECO:0000256" key="1">
    <source>
        <dbReference type="ARBA" id="ARBA00006895"/>
    </source>
</evidence>
<name>A0AAF0J4Z3_9BASI</name>
<feature type="domain" description="Splicing factor cactin central" evidence="5">
    <location>
        <begin position="27"/>
        <end position="204"/>
    </location>
</feature>
<dbReference type="PANTHER" id="PTHR21737:SF4">
    <property type="entry name" value="SPLICING FACTOR CACTIN"/>
    <property type="match status" value="1"/>
</dbReference>
<sequence length="469" mass="54960">MSWAPPAKRLRENNEKLPDEPFHWRKNQRQDAWRAKENEFLLEQAKRRASIRAAQCRARPIDLLVLNLLWASGESIDEEDEASLEIDLPPPDEIVDGMSDAAELSKDVQFFIDSETDRESLAYWREILALSRDRTGNAPARVDASISSEIDAMFAHKSPKELSDLDRSIRAKLNSGEPLDVEYWEAVLRRIVMWKSRGTLRRVHEKALERRFSRLQKAQLEEGRRQQEDLRGIETDKDAKTGSVWTDDMEPETRDATKLSYDERRLKVVTLSEFRDKLVAERKRVLAAAFVPRTARMSSSGVSDSSSNTFADQMYRRESERPLEVEEEAFDGAVFISDTYQWSERYRPRKPKCINRVNTGYEWNRYNQTHYDQDNPPPRVVQGYRFNIFYPDLIDPTKAPTYKLIREPPESGHGDTVVLRFSAGPPYEDVAFRIVDRPWEHSQRRGFRCVFERGVLQLYFNFKRLRYRK</sequence>
<dbReference type="InterPro" id="IPR018816">
    <property type="entry name" value="Cactin_central"/>
</dbReference>
<evidence type="ECO:0000313" key="7">
    <source>
        <dbReference type="Proteomes" id="UP001219933"/>
    </source>
</evidence>
<feature type="domain" description="Splicing factor Cactin C-terminal" evidence="4">
    <location>
        <begin position="342"/>
        <end position="469"/>
    </location>
</feature>
<dbReference type="EMBL" id="CP119877">
    <property type="protein sequence ID" value="WFD33673.1"/>
    <property type="molecule type" value="Genomic_DNA"/>
</dbReference>
<keyword evidence="7" id="KW-1185">Reference proteome</keyword>
<dbReference type="GO" id="GO:0045292">
    <property type="term" value="P:mRNA cis splicing, via spliceosome"/>
    <property type="evidence" value="ECO:0007669"/>
    <property type="project" value="TreeGrafter"/>
</dbReference>
<dbReference type="SMART" id="SM01050">
    <property type="entry name" value="CactinC_cactus"/>
    <property type="match status" value="1"/>
</dbReference>
<dbReference type="Proteomes" id="UP001219933">
    <property type="component" value="Chromosome 1"/>
</dbReference>
<organism evidence="6 7">
    <name type="scientific">Malassezia cuniculi</name>
    <dbReference type="NCBI Taxonomy" id="948313"/>
    <lineage>
        <taxon>Eukaryota</taxon>
        <taxon>Fungi</taxon>
        <taxon>Dikarya</taxon>
        <taxon>Basidiomycota</taxon>
        <taxon>Ustilaginomycotina</taxon>
        <taxon>Malasseziomycetes</taxon>
        <taxon>Malasseziales</taxon>
        <taxon>Malasseziaceae</taxon>
        <taxon>Malassezia</taxon>
    </lineage>
</organism>
<gene>
    <name evidence="6" type="ORF">MCUN1_000486</name>
</gene>
<dbReference type="Pfam" id="PF09732">
    <property type="entry name" value="CactinC_cactus"/>
    <property type="match status" value="1"/>
</dbReference>
<feature type="compositionally biased region" description="Basic and acidic residues" evidence="3">
    <location>
        <begin position="9"/>
        <end position="20"/>
    </location>
</feature>
<protein>
    <recommendedName>
        <fullName evidence="2">Splicing factor Cactin</fullName>
    </recommendedName>
</protein>
<comment type="similarity">
    <text evidence="1">Belongs to the CACTIN family.</text>
</comment>
<accession>A0AAF0J4Z3</accession>
<evidence type="ECO:0000259" key="5">
    <source>
        <dbReference type="Pfam" id="PF10312"/>
    </source>
</evidence>
<dbReference type="AlphaFoldDB" id="A0AAF0J4Z3"/>
<dbReference type="InterPro" id="IPR019134">
    <property type="entry name" value="Cactin_C"/>
</dbReference>
<dbReference type="GO" id="GO:0005681">
    <property type="term" value="C:spliceosomal complex"/>
    <property type="evidence" value="ECO:0007669"/>
    <property type="project" value="TreeGrafter"/>
</dbReference>
<feature type="region of interest" description="Disordered" evidence="3">
    <location>
        <begin position="1"/>
        <end position="20"/>
    </location>
</feature>
<proteinExistence type="inferred from homology"/>